<evidence type="ECO:0000256" key="11">
    <source>
        <dbReference type="ARBA" id="ARBA00048985"/>
    </source>
</evidence>
<gene>
    <name evidence="16" type="ORF">GHT06_014597</name>
</gene>
<comment type="subcellular location">
    <subcellularLocation>
        <location evidence="2">Cytoplasm</location>
    </subcellularLocation>
    <subcellularLocation>
        <location evidence="1">Nucleus</location>
    </subcellularLocation>
</comment>
<dbReference type="PROSITE" id="PS50280">
    <property type="entry name" value="SET"/>
    <property type="match status" value="1"/>
</dbReference>
<keyword evidence="8" id="KW-0863">Zinc-finger</keyword>
<evidence type="ECO:0000256" key="2">
    <source>
        <dbReference type="ARBA" id="ARBA00004496"/>
    </source>
</evidence>
<dbReference type="PROSITE" id="PS01360">
    <property type="entry name" value="ZF_MYND_1"/>
    <property type="match status" value="1"/>
</dbReference>
<dbReference type="InterPro" id="IPR002893">
    <property type="entry name" value="Znf_MYND"/>
</dbReference>
<dbReference type="GO" id="GO:0008276">
    <property type="term" value="F:protein methyltransferase activity"/>
    <property type="evidence" value="ECO:0007669"/>
    <property type="project" value="UniProtKB-ARBA"/>
</dbReference>
<dbReference type="SUPFAM" id="SSF48452">
    <property type="entry name" value="TPR-like"/>
    <property type="match status" value="2"/>
</dbReference>
<evidence type="ECO:0000256" key="13">
    <source>
        <dbReference type="ARBA" id="ARBA00093635"/>
    </source>
</evidence>
<evidence type="ECO:0000256" key="12">
    <source>
        <dbReference type="ARBA" id="ARBA00093423"/>
    </source>
</evidence>
<dbReference type="Pfam" id="PF00856">
    <property type="entry name" value="SET"/>
    <property type="match status" value="1"/>
</dbReference>
<organism evidence="16 17">
    <name type="scientific">Daphnia sinensis</name>
    <dbReference type="NCBI Taxonomy" id="1820382"/>
    <lineage>
        <taxon>Eukaryota</taxon>
        <taxon>Metazoa</taxon>
        <taxon>Ecdysozoa</taxon>
        <taxon>Arthropoda</taxon>
        <taxon>Crustacea</taxon>
        <taxon>Branchiopoda</taxon>
        <taxon>Diplostraca</taxon>
        <taxon>Cladocera</taxon>
        <taxon>Anomopoda</taxon>
        <taxon>Daphniidae</taxon>
        <taxon>Daphnia</taxon>
        <taxon>Daphnia similis group</taxon>
    </lineage>
</organism>
<protein>
    <recommendedName>
        <fullName evidence="13">Protein-lysine N-methyltransferase SMYD4</fullName>
    </recommendedName>
    <alternativeName>
        <fullName evidence="14">SET and MYND domain-containing protein 4</fullName>
    </alternativeName>
</protein>
<keyword evidence="5" id="KW-0808">Transferase</keyword>
<dbReference type="InterPro" id="IPR011990">
    <property type="entry name" value="TPR-like_helical_dom_sf"/>
</dbReference>
<dbReference type="GO" id="GO:0005737">
    <property type="term" value="C:cytoplasm"/>
    <property type="evidence" value="ECO:0007669"/>
    <property type="project" value="UniProtKB-SubCell"/>
</dbReference>
<dbReference type="Proteomes" id="UP000820818">
    <property type="component" value="Linkage Group LG5"/>
</dbReference>
<dbReference type="Gene3D" id="6.10.140.2220">
    <property type="match status" value="1"/>
</dbReference>
<keyword evidence="10" id="KW-0539">Nucleus</keyword>
<evidence type="ECO:0000313" key="17">
    <source>
        <dbReference type="Proteomes" id="UP000820818"/>
    </source>
</evidence>
<keyword evidence="3" id="KW-0963">Cytoplasm</keyword>
<sequence length="731" mass="83905">MSRELNNWQELLDSFTETGVRRGKVSRIHQIRNNNAERIKLLLEDEELRVVLLKWMNHQVKRQRSLEAAKCFRETGNRQFSLKDYKASIEMYSQSILSCPVENEVELSLALANRSAALFQLDLFEDCLQDINMALTKNYPSHLMPKILMRKIKSLRKLGLMEDCRTTLQELEAAFMHLQVSEKNKIQSDIKVILMDDQGNEYTQDRDVEFDERIIPFCGENLFFKAASAALDIRHSIEKGRYVMANRDIMAGETLFVEQPNALVVLPDFQTTRCHHCTREKPLKRCPCLSCGQVWFCSNACRQESSCYHTVECGLESVLNSVGIAHLGARIVVSYGLDTVLAFLKDTGNEKKIPGIDNSYDTKSYQVMFHLVSHTERMAPDELYQYALTAAFLTLLLEEHTKFFQLASQEDRYLVGGLILVHICQMVSNAHAITEICALDENSERQERIATAIYPSASLMNHSCDPTVINSFQGNTLIVRAIRDVRKGDEVFNCYGPHYRRMRRTERIEMLESQYSFVCTCEHCRDTNTEDFQDVIYSFACPSCNGSLVNPSGSHPSAQNQMTLCRSCKTQQSYFTQLKADFEAVSLDARGTEAMNQGDIMEAIKLLTKCVQLRKRALFKGHPDLGKSADKLAQCYAFIGKYEECEKMLRISLTAVEQRYGRYSIEMANELQKFTDVLMELASSRNQDLRDELVRHLEEAMFIYRIHYGPWSSSYKELQSKKVHLTSLLMK</sequence>
<dbReference type="SUPFAM" id="SSF82199">
    <property type="entry name" value="SET domain"/>
    <property type="match status" value="1"/>
</dbReference>
<dbReference type="AlphaFoldDB" id="A0AAD5KQ40"/>
<evidence type="ECO:0000256" key="8">
    <source>
        <dbReference type="ARBA" id="ARBA00022771"/>
    </source>
</evidence>
<evidence type="ECO:0000256" key="1">
    <source>
        <dbReference type="ARBA" id="ARBA00004123"/>
    </source>
</evidence>
<dbReference type="GO" id="GO:0032259">
    <property type="term" value="P:methylation"/>
    <property type="evidence" value="ECO:0007669"/>
    <property type="project" value="UniProtKB-KW"/>
</dbReference>
<dbReference type="SMART" id="SM00317">
    <property type="entry name" value="SET"/>
    <property type="match status" value="1"/>
</dbReference>
<name>A0AAD5KQ40_9CRUS</name>
<evidence type="ECO:0000256" key="10">
    <source>
        <dbReference type="ARBA" id="ARBA00023242"/>
    </source>
</evidence>
<evidence type="ECO:0000256" key="3">
    <source>
        <dbReference type="ARBA" id="ARBA00022490"/>
    </source>
</evidence>
<evidence type="ECO:0000256" key="6">
    <source>
        <dbReference type="ARBA" id="ARBA00022691"/>
    </source>
</evidence>
<keyword evidence="6" id="KW-0949">S-adenosyl-L-methionine</keyword>
<dbReference type="CDD" id="cd10536">
    <property type="entry name" value="SET_SMYD4"/>
    <property type="match status" value="1"/>
</dbReference>
<evidence type="ECO:0000256" key="14">
    <source>
        <dbReference type="ARBA" id="ARBA00093680"/>
    </source>
</evidence>
<comment type="catalytic activity">
    <reaction evidence="11">
        <text>L-lysyl-[protein] + S-adenosyl-L-methionine = N(6)-methyl-L-lysyl-[protein] + S-adenosyl-L-homocysteine + H(+)</text>
        <dbReference type="Rhea" id="RHEA:51736"/>
        <dbReference type="Rhea" id="RHEA-COMP:9752"/>
        <dbReference type="Rhea" id="RHEA-COMP:13053"/>
        <dbReference type="ChEBI" id="CHEBI:15378"/>
        <dbReference type="ChEBI" id="CHEBI:29969"/>
        <dbReference type="ChEBI" id="CHEBI:57856"/>
        <dbReference type="ChEBI" id="CHEBI:59789"/>
        <dbReference type="ChEBI" id="CHEBI:61929"/>
    </reaction>
</comment>
<dbReference type="GO" id="GO:0008757">
    <property type="term" value="F:S-adenosylmethionine-dependent methyltransferase activity"/>
    <property type="evidence" value="ECO:0007669"/>
    <property type="project" value="UniProtKB-ARBA"/>
</dbReference>
<keyword evidence="4" id="KW-0489">Methyltransferase</keyword>
<proteinExistence type="predicted"/>
<accession>A0AAD5KQ40</accession>
<feature type="domain" description="SET" evidence="15">
    <location>
        <begin position="229"/>
        <end position="496"/>
    </location>
</feature>
<evidence type="ECO:0000313" key="16">
    <source>
        <dbReference type="EMBL" id="KAI9557847.1"/>
    </source>
</evidence>
<keyword evidence="9" id="KW-0862">Zinc</keyword>
<dbReference type="PANTHER" id="PTHR46165:SF2">
    <property type="entry name" value="SET AND MYND DOMAIN-CONTAINING PROTEIN 4"/>
    <property type="match status" value="1"/>
</dbReference>
<dbReference type="Gene3D" id="1.10.220.160">
    <property type="match status" value="1"/>
</dbReference>
<evidence type="ECO:0000256" key="9">
    <source>
        <dbReference type="ARBA" id="ARBA00022833"/>
    </source>
</evidence>
<dbReference type="InterPro" id="IPR001214">
    <property type="entry name" value="SET_dom"/>
</dbReference>
<dbReference type="EMBL" id="WJBH02000005">
    <property type="protein sequence ID" value="KAI9557847.1"/>
    <property type="molecule type" value="Genomic_DNA"/>
</dbReference>
<dbReference type="InterPro" id="IPR046341">
    <property type="entry name" value="SET_dom_sf"/>
</dbReference>
<dbReference type="Gene3D" id="2.170.270.10">
    <property type="entry name" value="SET domain"/>
    <property type="match status" value="1"/>
</dbReference>
<dbReference type="PANTHER" id="PTHR46165">
    <property type="entry name" value="SET AND MYND DOMAIN-CONTAINING PROTEIN 4"/>
    <property type="match status" value="1"/>
</dbReference>
<evidence type="ECO:0000256" key="4">
    <source>
        <dbReference type="ARBA" id="ARBA00022603"/>
    </source>
</evidence>
<evidence type="ECO:0000256" key="7">
    <source>
        <dbReference type="ARBA" id="ARBA00022723"/>
    </source>
</evidence>
<dbReference type="InterPro" id="IPR052097">
    <property type="entry name" value="SET-MYND_domain_protein"/>
</dbReference>
<reference evidence="16 17" key="1">
    <citation type="submission" date="2022-05" db="EMBL/GenBank/DDBJ databases">
        <title>A multi-omics perspective on studying reproductive biology in Daphnia sinensis.</title>
        <authorList>
            <person name="Jia J."/>
        </authorList>
    </citation>
    <scope>NUCLEOTIDE SEQUENCE [LARGE SCALE GENOMIC DNA]</scope>
    <source>
        <strain evidence="16 17">WSL</strain>
    </source>
</reference>
<dbReference type="GO" id="GO:0008170">
    <property type="term" value="F:N-methyltransferase activity"/>
    <property type="evidence" value="ECO:0007669"/>
    <property type="project" value="UniProtKB-ARBA"/>
</dbReference>
<comment type="function">
    <text evidence="12">Protein-lysine N-methyltransferase. Monomethylates PRMT5, modulating its transcriptional activity. May also act as a histone methyltransferase. Plays a critical role in cardiac development. Acts as a key epigenetic regulator of gene expression during cardiac development via its dual activities as a methyltransferase and negative regulator of HDAC1.</text>
</comment>
<dbReference type="GO" id="GO:0008270">
    <property type="term" value="F:zinc ion binding"/>
    <property type="evidence" value="ECO:0007669"/>
    <property type="project" value="UniProtKB-KW"/>
</dbReference>
<keyword evidence="7" id="KW-0479">Metal-binding</keyword>
<comment type="caution">
    <text evidence="16">The sequence shown here is derived from an EMBL/GenBank/DDBJ whole genome shotgun (WGS) entry which is preliminary data.</text>
</comment>
<dbReference type="GO" id="GO:0005634">
    <property type="term" value="C:nucleus"/>
    <property type="evidence" value="ECO:0007669"/>
    <property type="project" value="UniProtKB-SubCell"/>
</dbReference>
<dbReference type="GO" id="GO:0042826">
    <property type="term" value="F:histone deacetylase binding"/>
    <property type="evidence" value="ECO:0007669"/>
    <property type="project" value="TreeGrafter"/>
</dbReference>
<evidence type="ECO:0000256" key="5">
    <source>
        <dbReference type="ARBA" id="ARBA00022679"/>
    </source>
</evidence>
<dbReference type="Gene3D" id="1.25.40.10">
    <property type="entry name" value="Tetratricopeptide repeat domain"/>
    <property type="match status" value="2"/>
</dbReference>
<evidence type="ECO:0000259" key="15">
    <source>
        <dbReference type="PROSITE" id="PS50280"/>
    </source>
</evidence>
<keyword evidence="17" id="KW-1185">Reference proteome</keyword>
<dbReference type="InterPro" id="IPR044421">
    <property type="entry name" value="SMYD4_SET"/>
</dbReference>